<feature type="compositionally biased region" description="Basic residues" evidence="1">
    <location>
        <begin position="118"/>
        <end position="127"/>
    </location>
</feature>
<dbReference type="EMBL" id="JAICCE010000020">
    <property type="protein sequence ID" value="KAG9263160.1"/>
    <property type="molecule type" value="Genomic_DNA"/>
</dbReference>
<reference evidence="2 3" key="1">
    <citation type="submission" date="2021-07" db="EMBL/GenBank/DDBJ databases">
        <authorList>
            <person name="Imarazene B."/>
            <person name="Zahm M."/>
            <person name="Klopp C."/>
            <person name="Cabau C."/>
            <person name="Beille S."/>
            <person name="Jouanno E."/>
            <person name="Castinel A."/>
            <person name="Lluch J."/>
            <person name="Gil L."/>
            <person name="Kuchtly C."/>
            <person name="Lopez Roques C."/>
            <person name="Donnadieu C."/>
            <person name="Parrinello H."/>
            <person name="Journot L."/>
            <person name="Du K."/>
            <person name="Schartl M."/>
            <person name="Retaux S."/>
            <person name="Guiguen Y."/>
        </authorList>
    </citation>
    <scope>NUCLEOTIDE SEQUENCE [LARGE SCALE GENOMIC DNA]</scope>
    <source>
        <strain evidence="2">Pach_M1</strain>
        <tissue evidence="2">Testis</tissue>
    </source>
</reference>
<evidence type="ECO:0000256" key="1">
    <source>
        <dbReference type="SAM" id="MobiDB-lite"/>
    </source>
</evidence>
<feature type="compositionally biased region" description="Basic and acidic residues" evidence="1">
    <location>
        <begin position="7"/>
        <end position="24"/>
    </location>
</feature>
<name>A0A8T2KUA1_ASTMX</name>
<feature type="region of interest" description="Disordered" evidence="1">
    <location>
        <begin position="1"/>
        <end position="127"/>
    </location>
</feature>
<dbReference type="AlphaFoldDB" id="A0A8T2KUA1"/>
<proteinExistence type="predicted"/>
<gene>
    <name evidence="2" type="ORF">AMEX_G23163</name>
</gene>
<organism evidence="2 3">
    <name type="scientific">Astyanax mexicanus</name>
    <name type="common">Blind cave fish</name>
    <name type="synonym">Astyanax fasciatus mexicanus</name>
    <dbReference type="NCBI Taxonomy" id="7994"/>
    <lineage>
        <taxon>Eukaryota</taxon>
        <taxon>Metazoa</taxon>
        <taxon>Chordata</taxon>
        <taxon>Craniata</taxon>
        <taxon>Vertebrata</taxon>
        <taxon>Euteleostomi</taxon>
        <taxon>Actinopterygii</taxon>
        <taxon>Neopterygii</taxon>
        <taxon>Teleostei</taxon>
        <taxon>Ostariophysi</taxon>
        <taxon>Characiformes</taxon>
        <taxon>Characoidei</taxon>
        <taxon>Acestrorhamphidae</taxon>
        <taxon>Acestrorhamphinae</taxon>
        <taxon>Astyanax</taxon>
    </lineage>
</organism>
<sequence length="127" mass="14230">MLYCCGSKEEGGKEHAVGSKKEGEENNEEEEEEAAPRNGGKPQRQRDASVTGLYDTADMPELLPPCSPFRSKDRDPRLMQNTHILTETGMDRLSLSDQPECPQHRTSQRAPKLGQIGRSKRGKFCKK</sequence>
<protein>
    <submittedName>
        <fullName evidence="2">Calcium/calmodulin-dependent protein kinase II inhibitor 2-like</fullName>
    </submittedName>
</protein>
<dbReference type="Proteomes" id="UP000752171">
    <property type="component" value="Unassembled WGS sequence"/>
</dbReference>
<evidence type="ECO:0000313" key="2">
    <source>
        <dbReference type="EMBL" id="KAG9263160.1"/>
    </source>
</evidence>
<evidence type="ECO:0000313" key="3">
    <source>
        <dbReference type="Proteomes" id="UP000752171"/>
    </source>
</evidence>
<comment type="caution">
    <text evidence="2">The sequence shown here is derived from an EMBL/GenBank/DDBJ whole genome shotgun (WGS) entry which is preliminary data.</text>
</comment>
<accession>A0A8T2KUA1</accession>